<keyword evidence="9 11" id="KW-0472">Membrane</keyword>
<keyword evidence="2 10" id="KW-0645">Protease</keyword>
<dbReference type="KEGG" id="amd:AMED_8709"/>
<keyword evidence="8 10" id="KW-0482">Metalloprotease</keyword>
<dbReference type="HOGENOM" id="CLU_626835_0_0_11"/>
<evidence type="ECO:0000256" key="4">
    <source>
        <dbReference type="ARBA" id="ARBA00022723"/>
    </source>
</evidence>
<feature type="transmembrane region" description="Helical" evidence="11">
    <location>
        <begin position="100"/>
        <end position="125"/>
    </location>
</feature>
<feature type="domain" description="Peptidase M48" evidence="12">
    <location>
        <begin position="184"/>
        <end position="367"/>
    </location>
</feature>
<evidence type="ECO:0000313" key="13">
    <source>
        <dbReference type="EMBL" id="ADJ50404.1"/>
    </source>
</evidence>
<dbReference type="EMBL" id="CP002000">
    <property type="protein sequence ID" value="ADJ50404.1"/>
    <property type="molecule type" value="Genomic_DNA"/>
</dbReference>
<dbReference type="GO" id="GO:0046872">
    <property type="term" value="F:metal ion binding"/>
    <property type="evidence" value="ECO:0007669"/>
    <property type="project" value="UniProtKB-KW"/>
</dbReference>
<reference evidence="13 14" key="1">
    <citation type="journal article" date="2010" name="Cell Res.">
        <title>Complete genome sequence of the rifamycin SV-producing Amycolatopsis mediterranei U32 revealed its genetic characteristics in phylogeny and metabolism.</title>
        <authorList>
            <person name="Zhao W."/>
            <person name="Zhong Y."/>
            <person name="Yuan H."/>
            <person name="Wang J."/>
            <person name="Zheng H."/>
            <person name="Wang Y."/>
            <person name="Cen X."/>
            <person name="Xu F."/>
            <person name="Bai J."/>
            <person name="Han X."/>
            <person name="Lu G."/>
            <person name="Zhu Y."/>
            <person name="Shao Z."/>
            <person name="Yan H."/>
            <person name="Li C."/>
            <person name="Peng N."/>
            <person name="Zhang Z."/>
            <person name="Zhang Y."/>
            <person name="Lin W."/>
            <person name="Fan Y."/>
            <person name="Qin Z."/>
            <person name="Hu Y."/>
            <person name="Zhu B."/>
            <person name="Wang S."/>
            <person name="Ding X."/>
            <person name="Zhao G.P."/>
        </authorList>
    </citation>
    <scope>NUCLEOTIDE SEQUENCE [LARGE SCALE GENOMIC DNA]</scope>
    <source>
        <strain evidence="14">U-32</strain>
    </source>
</reference>
<dbReference type="PATRIC" id="fig|749927.5.peg.9041"/>
<evidence type="ECO:0000256" key="9">
    <source>
        <dbReference type="ARBA" id="ARBA00023136"/>
    </source>
</evidence>
<comment type="cofactor">
    <cofactor evidence="10">
        <name>Zn(2+)</name>
        <dbReference type="ChEBI" id="CHEBI:29105"/>
    </cofactor>
    <text evidence="10">Binds 1 zinc ion per subunit.</text>
</comment>
<evidence type="ECO:0000313" key="14">
    <source>
        <dbReference type="Proteomes" id="UP000000328"/>
    </source>
</evidence>
<dbReference type="Proteomes" id="UP000000328">
    <property type="component" value="Chromosome"/>
</dbReference>
<dbReference type="InterPro" id="IPR001915">
    <property type="entry name" value="Peptidase_M48"/>
</dbReference>
<feature type="transmembrane region" description="Helical" evidence="11">
    <location>
        <begin position="137"/>
        <end position="156"/>
    </location>
</feature>
<dbReference type="PANTHER" id="PTHR43221">
    <property type="entry name" value="PROTEASE HTPX"/>
    <property type="match status" value="1"/>
</dbReference>
<evidence type="ECO:0000256" key="10">
    <source>
        <dbReference type="RuleBase" id="RU003983"/>
    </source>
</evidence>
<proteinExistence type="inferred from homology"/>
<dbReference type="GO" id="GO:0006508">
    <property type="term" value="P:proteolysis"/>
    <property type="evidence" value="ECO:0007669"/>
    <property type="project" value="UniProtKB-KW"/>
</dbReference>
<organism evidence="13 14">
    <name type="scientific">Amycolatopsis mediterranei (strain U-32)</name>
    <dbReference type="NCBI Taxonomy" id="749927"/>
    <lineage>
        <taxon>Bacteria</taxon>
        <taxon>Bacillati</taxon>
        <taxon>Actinomycetota</taxon>
        <taxon>Actinomycetes</taxon>
        <taxon>Pseudonocardiales</taxon>
        <taxon>Pseudonocardiaceae</taxon>
        <taxon>Amycolatopsis</taxon>
    </lineage>
</organism>
<keyword evidence="4" id="KW-0479">Metal-binding</keyword>
<dbReference type="PANTHER" id="PTHR43221:SF2">
    <property type="entry name" value="PROTEASE HTPX HOMOLOG"/>
    <property type="match status" value="1"/>
</dbReference>
<feature type="transmembrane region" description="Helical" evidence="11">
    <location>
        <begin position="254"/>
        <end position="274"/>
    </location>
</feature>
<evidence type="ECO:0000256" key="8">
    <source>
        <dbReference type="ARBA" id="ARBA00023049"/>
    </source>
</evidence>
<dbReference type="GO" id="GO:0004222">
    <property type="term" value="F:metalloendopeptidase activity"/>
    <property type="evidence" value="ECO:0007669"/>
    <property type="project" value="InterPro"/>
</dbReference>
<evidence type="ECO:0000256" key="11">
    <source>
        <dbReference type="SAM" id="Phobius"/>
    </source>
</evidence>
<dbReference type="OrthoDB" id="3382080at2"/>
<feature type="transmembrane region" description="Helical" evidence="11">
    <location>
        <begin position="44"/>
        <end position="68"/>
    </location>
</feature>
<dbReference type="Pfam" id="PF01435">
    <property type="entry name" value="Peptidase_M48"/>
    <property type="match status" value="1"/>
</dbReference>
<dbReference type="Gene3D" id="3.30.2010.10">
    <property type="entry name" value="Metalloproteases ('zincins'), catalytic domain"/>
    <property type="match status" value="1"/>
</dbReference>
<keyword evidence="6 10" id="KW-0862">Zinc</keyword>
<feature type="transmembrane region" description="Helical" evidence="11">
    <location>
        <begin position="280"/>
        <end position="301"/>
    </location>
</feature>
<dbReference type="GeneID" id="92876313"/>
<protein>
    <submittedName>
        <fullName evidence="13">Peptidase M48</fullName>
    </submittedName>
</protein>
<evidence type="ECO:0000256" key="2">
    <source>
        <dbReference type="ARBA" id="ARBA00022670"/>
    </source>
</evidence>
<evidence type="ECO:0000256" key="1">
    <source>
        <dbReference type="ARBA" id="ARBA00022475"/>
    </source>
</evidence>
<name>A0A0H3DL13_AMYMU</name>
<evidence type="ECO:0000256" key="5">
    <source>
        <dbReference type="ARBA" id="ARBA00022801"/>
    </source>
</evidence>
<evidence type="ECO:0000256" key="3">
    <source>
        <dbReference type="ARBA" id="ARBA00022692"/>
    </source>
</evidence>
<keyword evidence="5 10" id="KW-0378">Hydrolase</keyword>
<comment type="similarity">
    <text evidence="10">Belongs to the peptidase M48 family.</text>
</comment>
<dbReference type="InterPro" id="IPR050083">
    <property type="entry name" value="HtpX_protease"/>
</dbReference>
<dbReference type="CDD" id="cd07337">
    <property type="entry name" value="M48B_HtpX_like"/>
    <property type="match status" value="1"/>
</dbReference>
<keyword evidence="7 11" id="KW-1133">Transmembrane helix</keyword>
<evidence type="ECO:0000256" key="6">
    <source>
        <dbReference type="ARBA" id="ARBA00022833"/>
    </source>
</evidence>
<dbReference type="AlphaFoldDB" id="A0A0H3DL13"/>
<sequence>MWSRLGGKLRGAFSRPPGYRNGFIWFVTGMLRDKRGLAGALAAAWFNLPLAIFGGGAGLVVGAIIGYFGGARIGGSATSWAEDIPVFSTMMESALLQGGGILGLLAGAVIGAIAGFAAGLLLPWIGLVSADPAMTAGLFLGQLVVAFLVGVLYTVYQVGAEGWVFRIAGYRQPSRREKELILPILEDCARRLGLAKVPPLLMDDDRLPNAYAGARHIIVTRGFLDEFNYDEEPLAGVLCHELTHWRNADPLSGMFVRGVALPLYIAYNVFTWLMNFSSNGLVRVALLAASWPLMVCIRFFVVPLQAAGSRAAEYRADQGAVAAGHRQGIRRVLARFRDSFDGARNGWEAAICHSHPPNELRLEAVEEPGATYPLPDADGPAIPMPVVVTGSVARD</sequence>
<gene>
    <name evidence="13" type="ordered locus">AMED_8709</name>
</gene>
<accession>A0A0H3DL13</accession>
<evidence type="ECO:0000259" key="12">
    <source>
        <dbReference type="Pfam" id="PF01435"/>
    </source>
</evidence>
<evidence type="ECO:0000256" key="7">
    <source>
        <dbReference type="ARBA" id="ARBA00022989"/>
    </source>
</evidence>
<dbReference type="eggNOG" id="COG0501">
    <property type="taxonomic scope" value="Bacteria"/>
</dbReference>
<keyword evidence="3 11" id="KW-0812">Transmembrane</keyword>
<keyword evidence="1" id="KW-1003">Cell membrane</keyword>
<dbReference type="RefSeq" id="WP_013230431.1">
    <property type="nucleotide sequence ID" value="NC_014318.1"/>
</dbReference>